<dbReference type="GO" id="GO:0055085">
    <property type="term" value="P:transmembrane transport"/>
    <property type="evidence" value="ECO:0007669"/>
    <property type="project" value="TreeGrafter"/>
</dbReference>
<evidence type="ECO:0008006" key="12">
    <source>
        <dbReference type="Google" id="ProtNLM"/>
    </source>
</evidence>
<reference evidence="10 11" key="1">
    <citation type="submission" date="2016-01" db="EMBL/GenBank/DDBJ databases">
        <title>Characterization of the Clostridium difficile lineages that are prevalent in Hong Kong and China.</title>
        <authorList>
            <person name="Kwok J.S.-L."/>
            <person name="Lam W.-Y."/>
            <person name="Ip M."/>
            <person name="Chan T.-F."/>
            <person name="Hawkey P.M."/>
            <person name="Tsui S.K.-W."/>
        </authorList>
    </citation>
    <scope>NUCLEOTIDE SEQUENCE [LARGE SCALE GENOMIC DNA]</scope>
    <source>
        <strain evidence="10 11">300064</strain>
    </source>
</reference>
<dbReference type="RefSeq" id="WP_027635968.1">
    <property type="nucleotide sequence ID" value="NZ_JAIOKK010000002.1"/>
</dbReference>
<dbReference type="GO" id="GO:0005886">
    <property type="term" value="C:plasma membrane"/>
    <property type="evidence" value="ECO:0007669"/>
    <property type="project" value="UniProtKB-SubCell"/>
</dbReference>
<keyword evidence="3" id="KW-0813">Transport</keyword>
<comment type="caution">
    <text evidence="10">The sequence shown here is derived from an EMBL/GenBank/DDBJ whole genome shotgun (WGS) entry which is preliminary data.</text>
</comment>
<dbReference type="PANTHER" id="PTHR21716">
    <property type="entry name" value="TRANSMEMBRANE PROTEIN"/>
    <property type="match status" value="1"/>
</dbReference>
<keyword evidence="4" id="KW-1003">Cell membrane</keyword>
<sequence length="390" mass="43010">MKIEFDKKLFKYAVYISITAIAIYIVFLLLFNIKNILGNVLSVIFSIINLLKPLLLAIVIAYILYPITKIIENFLENNKILKIQKFGTRRITAVILSYVSVLAILTALIWGIYFMIGGQLSSNTTIANIISDINLYFDNNPFSASSIKETIESFNSPIISALQPYIVDGFNLIQTYVMKNLSNMTSSLVSIGSSIATFFIAFIISIYLLKDSEYFISIWKKLYYLIFRGGSAGNKLNYIFSIIHEVFGKFIRGQLLEALFVGVLSSIALSIAGIKYSFVIGTIAGISNMIPYVGPIVGTVLAAVMGLLSGNPIKILYAIIAMLIVQQIDNQLLAPQIVGNSVGLHPVFTMMAILIGGNVGGLLGMLIAVPLAASFKVLFTTWYHKHIEVH</sequence>
<evidence type="ECO:0000256" key="7">
    <source>
        <dbReference type="ARBA" id="ARBA00023136"/>
    </source>
</evidence>
<keyword evidence="6 8" id="KW-1133">Transmembrane helix</keyword>
<evidence type="ECO:0000256" key="4">
    <source>
        <dbReference type="ARBA" id="ARBA00022475"/>
    </source>
</evidence>
<name>A0A2S7FDX9_CLOBU</name>
<feature type="transmembrane region" description="Helical" evidence="8">
    <location>
        <begin position="258"/>
        <end position="283"/>
    </location>
</feature>
<protein>
    <recommendedName>
        <fullName evidence="12">AI-2E family transporter</fullName>
    </recommendedName>
</protein>
<feature type="transmembrane region" description="Helical" evidence="8">
    <location>
        <begin position="43"/>
        <end position="65"/>
    </location>
</feature>
<evidence type="ECO:0000313" key="11">
    <source>
        <dbReference type="Proteomes" id="UP000238081"/>
    </source>
</evidence>
<accession>A0A2S7FDX9</accession>
<dbReference type="EMBL" id="LRDH01000046">
    <property type="protein sequence ID" value="PPV17163.1"/>
    <property type="molecule type" value="Genomic_DNA"/>
</dbReference>
<dbReference type="AlphaFoldDB" id="A0A2S7FDX9"/>
<comment type="similarity">
    <text evidence="2">Belongs to the autoinducer-2 exporter (AI-2E) (TC 2.A.86) family.</text>
</comment>
<proteinExistence type="inferred from homology"/>
<keyword evidence="5 8" id="KW-0812">Transmembrane</keyword>
<dbReference type="InterPro" id="IPR002549">
    <property type="entry name" value="AI-2E-like"/>
</dbReference>
<dbReference type="Pfam" id="PF01594">
    <property type="entry name" value="AI-2E_transport"/>
    <property type="match status" value="1"/>
</dbReference>
<feature type="transmembrane region" description="Helical" evidence="8">
    <location>
        <begin position="12"/>
        <end position="31"/>
    </location>
</feature>
<evidence type="ECO:0000256" key="2">
    <source>
        <dbReference type="ARBA" id="ARBA00009773"/>
    </source>
</evidence>
<evidence type="ECO:0000256" key="1">
    <source>
        <dbReference type="ARBA" id="ARBA00004651"/>
    </source>
</evidence>
<evidence type="ECO:0000313" key="10">
    <source>
        <dbReference type="EMBL" id="PPV17163.1"/>
    </source>
</evidence>
<dbReference type="PANTHER" id="PTHR21716:SF53">
    <property type="entry name" value="PERMEASE PERM-RELATED"/>
    <property type="match status" value="1"/>
</dbReference>
<evidence type="ECO:0000256" key="8">
    <source>
        <dbReference type="SAM" id="Phobius"/>
    </source>
</evidence>
<evidence type="ECO:0000256" key="5">
    <source>
        <dbReference type="ARBA" id="ARBA00022692"/>
    </source>
</evidence>
<dbReference type="EMBL" id="LRDH01000046">
    <property type="protein sequence ID" value="PPV17094.1"/>
    <property type="molecule type" value="Genomic_DNA"/>
</dbReference>
<feature type="transmembrane region" description="Helical" evidence="8">
    <location>
        <begin position="346"/>
        <end position="369"/>
    </location>
</feature>
<dbReference type="Proteomes" id="UP000238081">
    <property type="component" value="Unassembled WGS sequence"/>
</dbReference>
<feature type="transmembrane region" description="Helical" evidence="8">
    <location>
        <begin position="289"/>
        <end position="308"/>
    </location>
</feature>
<gene>
    <name evidence="9" type="ORF">AWN73_08475</name>
    <name evidence="10" type="ORF">AWN73_08840</name>
</gene>
<comment type="subcellular location">
    <subcellularLocation>
        <location evidence="1">Cell membrane</location>
        <topology evidence="1">Multi-pass membrane protein</topology>
    </subcellularLocation>
</comment>
<keyword evidence="7 8" id="KW-0472">Membrane</keyword>
<evidence type="ECO:0000313" key="9">
    <source>
        <dbReference type="EMBL" id="PPV17094.1"/>
    </source>
</evidence>
<organism evidence="10 11">
    <name type="scientific">Clostridium butyricum</name>
    <dbReference type="NCBI Taxonomy" id="1492"/>
    <lineage>
        <taxon>Bacteria</taxon>
        <taxon>Bacillati</taxon>
        <taxon>Bacillota</taxon>
        <taxon>Clostridia</taxon>
        <taxon>Eubacteriales</taxon>
        <taxon>Clostridiaceae</taxon>
        <taxon>Clostridium</taxon>
    </lineage>
</organism>
<evidence type="ECO:0000256" key="3">
    <source>
        <dbReference type="ARBA" id="ARBA00022448"/>
    </source>
</evidence>
<feature type="transmembrane region" description="Helical" evidence="8">
    <location>
        <begin position="188"/>
        <end position="209"/>
    </location>
</feature>
<evidence type="ECO:0000256" key="6">
    <source>
        <dbReference type="ARBA" id="ARBA00022989"/>
    </source>
</evidence>
<feature type="transmembrane region" description="Helical" evidence="8">
    <location>
        <begin position="91"/>
        <end position="116"/>
    </location>
</feature>